<accession>A0A2M6WBL2</accession>
<dbReference type="HAMAP" id="MF_00340">
    <property type="entry name" value="Ribosomal_bL32"/>
    <property type="match status" value="1"/>
</dbReference>
<dbReference type="InterPro" id="IPR002677">
    <property type="entry name" value="Ribosomal_bL32"/>
</dbReference>
<name>A0A2M6WBL2_9BACT</name>
<comment type="caution">
    <text evidence="6">The sequence shown here is derived from an EMBL/GenBank/DDBJ whole genome shotgun (WGS) entry which is preliminary data.</text>
</comment>
<dbReference type="GO" id="GO:0003735">
    <property type="term" value="F:structural constituent of ribosome"/>
    <property type="evidence" value="ECO:0007669"/>
    <property type="project" value="InterPro"/>
</dbReference>
<gene>
    <name evidence="5" type="primary">rpmF</name>
    <name evidence="6" type="ORF">COU22_03410</name>
</gene>
<organism evidence="6 7">
    <name type="scientific">Candidatus Komeilibacteria bacterium CG10_big_fil_rev_8_21_14_0_10_41_13</name>
    <dbReference type="NCBI Taxonomy" id="1974476"/>
    <lineage>
        <taxon>Bacteria</taxon>
        <taxon>Candidatus Komeiliibacteriota</taxon>
    </lineage>
</organism>
<protein>
    <recommendedName>
        <fullName evidence="4 5">Large ribosomal subunit protein bL32</fullName>
    </recommendedName>
</protein>
<evidence type="ECO:0000256" key="3">
    <source>
        <dbReference type="ARBA" id="ARBA00023274"/>
    </source>
</evidence>
<evidence type="ECO:0000256" key="4">
    <source>
        <dbReference type="ARBA" id="ARBA00035178"/>
    </source>
</evidence>
<evidence type="ECO:0000313" key="7">
    <source>
        <dbReference type="Proteomes" id="UP000230543"/>
    </source>
</evidence>
<dbReference type="GO" id="GO:0006412">
    <property type="term" value="P:translation"/>
    <property type="evidence" value="ECO:0007669"/>
    <property type="project" value="UniProtKB-UniRule"/>
</dbReference>
<evidence type="ECO:0000256" key="2">
    <source>
        <dbReference type="ARBA" id="ARBA00022980"/>
    </source>
</evidence>
<evidence type="ECO:0000256" key="1">
    <source>
        <dbReference type="ARBA" id="ARBA00008560"/>
    </source>
</evidence>
<evidence type="ECO:0000313" key="6">
    <source>
        <dbReference type="EMBL" id="PIT90198.1"/>
    </source>
</evidence>
<keyword evidence="2 5" id="KW-0689">Ribosomal protein</keyword>
<comment type="similarity">
    <text evidence="1 5">Belongs to the bacterial ribosomal protein bL32 family.</text>
</comment>
<sequence>MVQKKKRTSGQRKRRASHFALRVGAVNKCPNCQKPIRPYHACAACGYYKGKEVIKVALKTKKAKATK</sequence>
<proteinExistence type="inferred from homology"/>
<evidence type="ECO:0000256" key="5">
    <source>
        <dbReference type="HAMAP-Rule" id="MF_00340"/>
    </source>
</evidence>
<dbReference type="EMBL" id="PFBO01000123">
    <property type="protein sequence ID" value="PIT90198.1"/>
    <property type="molecule type" value="Genomic_DNA"/>
</dbReference>
<dbReference type="NCBIfam" id="TIGR01031">
    <property type="entry name" value="rpmF_bact"/>
    <property type="match status" value="1"/>
</dbReference>
<dbReference type="PANTHER" id="PTHR35534:SF1">
    <property type="entry name" value="LARGE RIBOSOMAL SUBUNIT PROTEIN BL32"/>
    <property type="match status" value="1"/>
</dbReference>
<dbReference type="InterPro" id="IPR011332">
    <property type="entry name" value="Ribosomal_zn-bd"/>
</dbReference>
<dbReference type="Pfam" id="PF01783">
    <property type="entry name" value="Ribosomal_L32p"/>
    <property type="match status" value="1"/>
</dbReference>
<keyword evidence="3 5" id="KW-0687">Ribonucleoprotein</keyword>
<dbReference type="InterPro" id="IPR044957">
    <property type="entry name" value="Ribosomal_bL32_bact"/>
</dbReference>
<dbReference type="AlphaFoldDB" id="A0A2M6WBL2"/>
<dbReference type="Proteomes" id="UP000230543">
    <property type="component" value="Unassembled WGS sequence"/>
</dbReference>
<dbReference type="PANTHER" id="PTHR35534">
    <property type="entry name" value="50S RIBOSOMAL PROTEIN L32"/>
    <property type="match status" value="1"/>
</dbReference>
<reference evidence="7" key="1">
    <citation type="submission" date="2017-09" db="EMBL/GenBank/DDBJ databases">
        <title>Depth-based differentiation of microbial function through sediment-hosted aquifers and enrichment of novel symbionts in the deep terrestrial subsurface.</title>
        <authorList>
            <person name="Probst A.J."/>
            <person name="Ladd B."/>
            <person name="Jarett J.K."/>
            <person name="Geller-Mcgrath D.E."/>
            <person name="Sieber C.M.K."/>
            <person name="Emerson J.B."/>
            <person name="Anantharaman K."/>
            <person name="Thomas B.C."/>
            <person name="Malmstrom R."/>
            <person name="Stieglmeier M."/>
            <person name="Klingl A."/>
            <person name="Woyke T."/>
            <person name="Ryan C.M."/>
            <person name="Banfield J.F."/>
        </authorList>
    </citation>
    <scope>NUCLEOTIDE SEQUENCE [LARGE SCALE GENOMIC DNA]</scope>
</reference>
<dbReference type="SUPFAM" id="SSF57829">
    <property type="entry name" value="Zn-binding ribosomal proteins"/>
    <property type="match status" value="1"/>
</dbReference>
<dbReference type="GO" id="GO:0015934">
    <property type="term" value="C:large ribosomal subunit"/>
    <property type="evidence" value="ECO:0007669"/>
    <property type="project" value="InterPro"/>
</dbReference>